<protein>
    <submittedName>
        <fullName evidence="1">Fructose-1,6-biphosphate aldolase</fullName>
    </submittedName>
</protein>
<proteinExistence type="predicted"/>
<dbReference type="AlphaFoldDB" id="A0A1E3X8S2"/>
<evidence type="ECO:0000313" key="2">
    <source>
        <dbReference type="Proteomes" id="UP000094056"/>
    </source>
</evidence>
<dbReference type="EMBL" id="MAYW01000084">
    <property type="protein sequence ID" value="ODS31979.1"/>
    <property type="molecule type" value="Genomic_DNA"/>
</dbReference>
<dbReference type="PATRIC" id="fig|1872076.5.peg.3444"/>
<sequence length="270" mass="29343">MDWGMKNRMAQLMGPDGHCMFMPIDHGYFLGPTSKLERPGETIKPIIEYCDALFVTRGVLRAAINPDDSKPVILRVSGGTSVVGGDLANEGLTTCIKEVIRLNASAVGLSIFIGSEYERQTLLNLGKLVDECEEYGVPVMAVTAVGKELEKRDARYLSLCCRIAAELGARVVKTYWCEDFDKVTGGCPVPIVIAGGPKFDTELPVFEFVHDGMQKGAIGVNLGRNIWQHEHPVAMAKALHAIIHKNATANEANQIFNEVKSGKEPVTSGV</sequence>
<name>A0A1E3X8S2_9BACT</name>
<dbReference type="PANTHER" id="PTHR47916">
    <property type="entry name" value="FRUCTOSE-BISPHOSPHATE ALDOLASE CLASS 1"/>
    <property type="match status" value="1"/>
</dbReference>
<dbReference type="SUPFAM" id="SSF51569">
    <property type="entry name" value="Aldolase"/>
    <property type="match status" value="1"/>
</dbReference>
<organism evidence="1 2">
    <name type="scientific">Candidatus Scalindua rubra</name>
    <dbReference type="NCBI Taxonomy" id="1872076"/>
    <lineage>
        <taxon>Bacteria</taxon>
        <taxon>Pseudomonadati</taxon>
        <taxon>Planctomycetota</taxon>
        <taxon>Candidatus Brocadiia</taxon>
        <taxon>Candidatus Brocadiales</taxon>
        <taxon>Candidatus Scalinduaceae</taxon>
        <taxon>Candidatus Scalindua</taxon>
    </lineage>
</organism>
<dbReference type="GO" id="GO:0004332">
    <property type="term" value="F:fructose-bisphosphate aldolase activity"/>
    <property type="evidence" value="ECO:0007669"/>
    <property type="project" value="InterPro"/>
</dbReference>
<dbReference type="InterPro" id="IPR002915">
    <property type="entry name" value="DeoC/FbaB/LacD_aldolase"/>
</dbReference>
<dbReference type="InterPro" id="IPR050456">
    <property type="entry name" value="DeoC/FbaB_aldolase"/>
</dbReference>
<dbReference type="Gene3D" id="3.20.20.70">
    <property type="entry name" value="Aldolase class I"/>
    <property type="match status" value="1"/>
</dbReference>
<reference evidence="1 2" key="1">
    <citation type="submission" date="2016-07" db="EMBL/GenBank/DDBJ databases">
        <title>Draft genome of Scalindua rubra, obtained from a brine-seawater interface in the Red Sea, sheds light on salt adaptation in anammox bacteria.</title>
        <authorList>
            <person name="Speth D.R."/>
            <person name="Lagkouvardos I."/>
            <person name="Wang Y."/>
            <person name="Qian P.-Y."/>
            <person name="Dutilh B.E."/>
            <person name="Jetten M.S."/>
        </authorList>
    </citation>
    <scope>NUCLEOTIDE SEQUENCE [LARGE SCALE GENOMIC DNA]</scope>
    <source>
        <strain evidence="1">BSI-1</strain>
    </source>
</reference>
<dbReference type="CDD" id="cd00958">
    <property type="entry name" value="DhnA"/>
    <property type="match status" value="1"/>
</dbReference>
<accession>A0A1E3X8S2</accession>
<dbReference type="PANTHER" id="PTHR47916:SF1">
    <property type="entry name" value="3-HYDROXY-5-PHOSPHONOOXYPENTANE-2,4-DIONE THIOLASE"/>
    <property type="match status" value="1"/>
</dbReference>
<comment type="caution">
    <text evidence="1">The sequence shown here is derived from an EMBL/GenBank/DDBJ whole genome shotgun (WGS) entry which is preliminary data.</text>
</comment>
<dbReference type="InterPro" id="IPR013785">
    <property type="entry name" value="Aldolase_TIM"/>
</dbReference>
<dbReference type="Pfam" id="PF01791">
    <property type="entry name" value="DeoC"/>
    <property type="match status" value="1"/>
</dbReference>
<dbReference type="PIRSF" id="PIRSF038992">
    <property type="entry name" value="Aldolase_Ia"/>
    <property type="match status" value="1"/>
</dbReference>
<dbReference type="Proteomes" id="UP000094056">
    <property type="component" value="Unassembled WGS sequence"/>
</dbReference>
<dbReference type="SMART" id="SM01133">
    <property type="entry name" value="DeoC"/>
    <property type="match status" value="1"/>
</dbReference>
<dbReference type="NCBIfam" id="NF006081">
    <property type="entry name" value="PRK08227.1"/>
    <property type="match status" value="1"/>
</dbReference>
<gene>
    <name evidence="1" type="ORF">SCARUB_02908</name>
</gene>
<evidence type="ECO:0000313" key="1">
    <source>
        <dbReference type="EMBL" id="ODS31979.1"/>
    </source>
</evidence>
<dbReference type="InterPro" id="IPR041720">
    <property type="entry name" value="FbaB-like"/>
</dbReference>